<dbReference type="GeneID" id="64572567"/>
<dbReference type="AlphaFoldDB" id="A0A871RAV8"/>
<proteinExistence type="predicted"/>
<organism evidence="8 9">
    <name type="scientific">Dekkera bruxellensis</name>
    <name type="common">Brettanomyces custersii</name>
    <dbReference type="NCBI Taxonomy" id="5007"/>
    <lineage>
        <taxon>Eukaryota</taxon>
        <taxon>Fungi</taxon>
        <taxon>Dikarya</taxon>
        <taxon>Ascomycota</taxon>
        <taxon>Saccharomycotina</taxon>
        <taxon>Pichiomycetes</taxon>
        <taxon>Pichiales</taxon>
        <taxon>Pichiaceae</taxon>
        <taxon>Brettanomyces</taxon>
    </lineage>
</organism>
<dbReference type="PANTHER" id="PTHR10997">
    <property type="entry name" value="IMPORTIN-7, 8, 11"/>
    <property type="match status" value="1"/>
</dbReference>
<keyword evidence="3" id="KW-0813">Transport</keyword>
<gene>
    <name evidence="8" type="ORF">BRETT_000642</name>
</gene>
<dbReference type="Gene3D" id="1.25.10.10">
    <property type="entry name" value="Leucine-rich Repeat Variant"/>
    <property type="match status" value="1"/>
</dbReference>
<dbReference type="RefSeq" id="XP_041137421.1">
    <property type="nucleotide sequence ID" value="XM_041279207.1"/>
</dbReference>
<dbReference type="Pfam" id="PF08506">
    <property type="entry name" value="Cse1"/>
    <property type="match status" value="1"/>
</dbReference>
<evidence type="ECO:0000256" key="6">
    <source>
        <dbReference type="ARBA" id="ARBA00023242"/>
    </source>
</evidence>
<dbReference type="InterPro" id="IPR016024">
    <property type="entry name" value="ARM-type_fold"/>
</dbReference>
<reference evidence="8" key="1">
    <citation type="submission" date="2020-10" db="EMBL/GenBank/DDBJ databases">
        <authorList>
            <person name="Palmer J.M."/>
        </authorList>
    </citation>
    <scope>NUCLEOTIDE SEQUENCE</scope>
    <source>
        <strain evidence="8">UCD 2041</strain>
    </source>
</reference>
<evidence type="ECO:0000256" key="4">
    <source>
        <dbReference type="ARBA" id="ARBA00022490"/>
    </source>
</evidence>
<evidence type="ECO:0000256" key="2">
    <source>
        <dbReference type="ARBA" id="ARBA00004496"/>
    </source>
</evidence>
<reference evidence="8" key="2">
    <citation type="journal article" name="BMC Genomics">
        <title>New genome assemblies reveal patterns of domestication and adaptation across Brettanomyces (Dekkera) species.</title>
        <authorList>
            <person name="Roach M.J."/>
            <person name="Borneman A.R."/>
        </authorList>
    </citation>
    <scope>NUCLEOTIDE SEQUENCE</scope>
    <source>
        <strain evidence="8">UCD 2041</strain>
    </source>
</reference>
<evidence type="ECO:0000256" key="1">
    <source>
        <dbReference type="ARBA" id="ARBA00004123"/>
    </source>
</evidence>
<dbReference type="OrthoDB" id="760868at2759"/>
<keyword evidence="5" id="KW-0653">Protein transport</keyword>
<sequence>MSANEHLLQHLLNTLSADNGLRTSSEKYLNELINKQPESLINLLELCADTSIPFQIRLVTATFVKNKVKASWFIKNAINKYLKSEEIPLQVKENTKSRLVETLLNVSPFDHLPLFRQLLNCLEIILRLEPEWDSQLYQLSKGLLQSSSNDISKLYVSLSIVYQIAKKHCFDTDNSFTETIAQDQFPIYEQMFNSNLSNIKDSSTASIFYLILKIYKFCTFVQLPKYLISDLGKLQNWCNYQLEIIKMEPVFITGNSGDGADDDDEEEEGSISEHDHMLKKCQKWSFANLYRLKKRHAKQNNKALNSQVIDILLKRFIPNILTQYLSVTGKRFTDICQYYLISFITDCLTADSVYEQYIKGNVNPILTSIIVPRLSCTDKKVEIFESDPVEYINRYVDSASLVLGFKSSDMAATEFVFTLCHTHFSDVAEPLFSVIHHLFENKSSNVYQVEAGLKLLDNSWSQMINSGGNGDEAVKYLILPQLEDGNHKWLQTLACDTISQIDYQFKDQNLLLEVASVVNQLIEQSSENLPLQLEAINALNSLSTMPVIQQQVSQNVTNVMQLLLKLNNEYELELTSDLMDSYILKFSQELEPYALHLSKTLNDQFLQGAQEFLSNMDSNNKDDFEKETRLSQLLSTLSSMVVSMNSQKETTANMVNTFEPSVTFVLDNAILSFLTDVMGLLETSNFVLKAMTPQTWKIYDTVLDSFENYGFEYFDNYGPYFQTVVNYGFQGQSIGSDQRIQKLLKAILNFYNDSNGDDEMLEMVYNISMFIVLNCENVESIMEPLLKPIFKSLTNISIDVLRDYLKLFLALFIRRPDLVNQLTDNNASELTQFVRLWFENSDQLLTTVFDLKLEILALISILESQVPQLDSMKEVMLRNLLQLIEKLPAAIDKRVKLIKMENDGSMDSSLLVDGDPESFDIDDDEYAELDVDTPLDNVNVLDQFKNFVEKNQLQFSSVMDGKQ</sequence>
<dbReference type="InterPro" id="IPR011989">
    <property type="entry name" value="ARM-like"/>
</dbReference>
<dbReference type="GO" id="GO:0006606">
    <property type="term" value="P:protein import into nucleus"/>
    <property type="evidence" value="ECO:0007669"/>
    <property type="project" value="TreeGrafter"/>
</dbReference>
<accession>A0A871RAV8</accession>
<keyword evidence="6" id="KW-0539">Nucleus</keyword>
<dbReference type="InterPro" id="IPR001494">
    <property type="entry name" value="Importin-beta_N"/>
</dbReference>
<evidence type="ECO:0000256" key="3">
    <source>
        <dbReference type="ARBA" id="ARBA00022448"/>
    </source>
</evidence>
<evidence type="ECO:0000313" key="8">
    <source>
        <dbReference type="EMBL" id="QOU20928.1"/>
    </source>
</evidence>
<dbReference type="GO" id="GO:0005635">
    <property type="term" value="C:nuclear envelope"/>
    <property type="evidence" value="ECO:0007669"/>
    <property type="project" value="TreeGrafter"/>
</dbReference>
<protein>
    <recommendedName>
        <fullName evidence="7">Importin N-terminal domain-containing protein</fullName>
    </recommendedName>
</protein>
<keyword evidence="4" id="KW-0963">Cytoplasm</keyword>
<dbReference type="InterPro" id="IPR013713">
    <property type="entry name" value="XPO2_central"/>
</dbReference>
<feature type="domain" description="Importin N-terminal" evidence="7">
    <location>
        <begin position="25"/>
        <end position="105"/>
    </location>
</feature>
<dbReference type="Proteomes" id="UP000663131">
    <property type="component" value="Chromosome 8"/>
</dbReference>
<dbReference type="SUPFAM" id="SSF48371">
    <property type="entry name" value="ARM repeat"/>
    <property type="match status" value="1"/>
</dbReference>
<dbReference type="PANTHER" id="PTHR10997:SF28">
    <property type="entry name" value="IMPORTIN BETA SMX1"/>
    <property type="match status" value="1"/>
</dbReference>
<dbReference type="GO" id="GO:0031267">
    <property type="term" value="F:small GTPase binding"/>
    <property type="evidence" value="ECO:0007669"/>
    <property type="project" value="InterPro"/>
</dbReference>
<dbReference type="PROSITE" id="PS50166">
    <property type="entry name" value="IMPORTIN_B_NT"/>
    <property type="match status" value="1"/>
</dbReference>
<dbReference type="SMART" id="SM00913">
    <property type="entry name" value="IBN_N"/>
    <property type="match status" value="1"/>
</dbReference>
<dbReference type="Pfam" id="PF03810">
    <property type="entry name" value="IBN_N"/>
    <property type="match status" value="1"/>
</dbReference>
<evidence type="ECO:0000256" key="5">
    <source>
        <dbReference type="ARBA" id="ARBA00022927"/>
    </source>
</evidence>
<dbReference type="EMBL" id="CP063136">
    <property type="protein sequence ID" value="QOU20928.1"/>
    <property type="molecule type" value="Genomic_DNA"/>
</dbReference>
<evidence type="ECO:0000259" key="7">
    <source>
        <dbReference type="PROSITE" id="PS50166"/>
    </source>
</evidence>
<dbReference type="GO" id="GO:0005829">
    <property type="term" value="C:cytosol"/>
    <property type="evidence" value="ECO:0007669"/>
    <property type="project" value="TreeGrafter"/>
</dbReference>
<dbReference type="KEGG" id="bbrx:BRETT_000642"/>
<name>A0A871RAV8_DEKBR</name>
<comment type="subcellular location">
    <subcellularLocation>
        <location evidence="2">Cytoplasm</location>
    </subcellularLocation>
    <subcellularLocation>
        <location evidence="1">Nucleus</location>
    </subcellularLocation>
</comment>
<evidence type="ECO:0000313" key="9">
    <source>
        <dbReference type="Proteomes" id="UP000663131"/>
    </source>
</evidence>